<dbReference type="AlphaFoldDB" id="A0A5E4MLM4"/>
<reference evidence="3 4" key="1">
    <citation type="submission" date="2019-08" db="EMBL/GenBank/DDBJ databases">
        <authorList>
            <person name="Alioto T."/>
            <person name="Alioto T."/>
            <person name="Gomez Garrido J."/>
        </authorList>
    </citation>
    <scope>NUCLEOTIDE SEQUENCE [LARGE SCALE GENOMIC DNA]</scope>
</reference>
<gene>
    <name evidence="3" type="ORF">CINCED_3A012073</name>
</gene>
<dbReference type="Pfam" id="PF00069">
    <property type="entry name" value="Pkinase"/>
    <property type="match status" value="1"/>
</dbReference>
<dbReference type="PANTHER" id="PTHR12984:SF6">
    <property type="entry name" value="SCY1-LIKE PROTEIN 2"/>
    <property type="match status" value="1"/>
</dbReference>
<evidence type="ECO:0000313" key="4">
    <source>
        <dbReference type="Proteomes" id="UP000325440"/>
    </source>
</evidence>
<proteinExistence type="inferred from homology"/>
<keyword evidence="3" id="KW-0418">Kinase</keyword>
<dbReference type="PROSITE" id="PS50011">
    <property type="entry name" value="PROTEIN_KINASE_DOM"/>
    <property type="match status" value="1"/>
</dbReference>
<evidence type="ECO:0000313" key="3">
    <source>
        <dbReference type="EMBL" id="VVC33132.1"/>
    </source>
</evidence>
<dbReference type="OrthoDB" id="79687at2759"/>
<evidence type="ECO:0000259" key="2">
    <source>
        <dbReference type="PROSITE" id="PS50011"/>
    </source>
</evidence>
<dbReference type="SMART" id="SM00220">
    <property type="entry name" value="S_TKc"/>
    <property type="match status" value="1"/>
</dbReference>
<dbReference type="InterPro" id="IPR011009">
    <property type="entry name" value="Kinase-like_dom_sf"/>
</dbReference>
<dbReference type="Gene3D" id="1.25.10.10">
    <property type="entry name" value="Leucine-rich Repeat Variant"/>
    <property type="match status" value="1"/>
</dbReference>
<dbReference type="SUPFAM" id="SSF56112">
    <property type="entry name" value="Protein kinase-like (PK-like)"/>
    <property type="match status" value="1"/>
</dbReference>
<feature type="domain" description="Protein kinase" evidence="2">
    <location>
        <begin position="34"/>
        <end position="323"/>
    </location>
</feature>
<dbReference type="Gene3D" id="1.10.510.10">
    <property type="entry name" value="Transferase(Phosphotransferase) domain 1"/>
    <property type="match status" value="1"/>
</dbReference>
<dbReference type="CDD" id="cd14011">
    <property type="entry name" value="PK_SCY1_like"/>
    <property type="match status" value="1"/>
</dbReference>
<dbReference type="EMBL" id="CABPRJ010000963">
    <property type="protein sequence ID" value="VVC33132.1"/>
    <property type="molecule type" value="Genomic_DNA"/>
</dbReference>
<protein>
    <submittedName>
        <fullName evidence="3">Armadillo-type fold,Protein kinase domain,Protein kinase-like domain,Armadillo-like helical</fullName>
    </submittedName>
</protein>
<name>A0A5E4MLM4_9HEMI</name>
<accession>A0A5E4MLM4</accession>
<dbReference type="GO" id="GO:0004672">
    <property type="term" value="F:protein kinase activity"/>
    <property type="evidence" value="ECO:0007669"/>
    <property type="project" value="InterPro"/>
</dbReference>
<dbReference type="FunFam" id="1.25.10.10:FF:000189">
    <property type="entry name" value="SCY1-like pseudokinase 2"/>
    <property type="match status" value="1"/>
</dbReference>
<evidence type="ECO:0000256" key="1">
    <source>
        <dbReference type="ARBA" id="ARBA00038349"/>
    </source>
</evidence>
<keyword evidence="4" id="KW-1185">Reference proteome</keyword>
<dbReference type="Gene3D" id="3.30.200.20">
    <property type="entry name" value="Phosphorylase Kinase, domain 1"/>
    <property type="match status" value="1"/>
</dbReference>
<dbReference type="FunFam" id="3.30.200.20:FF:000179">
    <property type="entry name" value="SCY1 like pseudokinase 2"/>
    <property type="match status" value="1"/>
</dbReference>
<dbReference type="InterPro" id="IPR000719">
    <property type="entry name" value="Prot_kinase_dom"/>
</dbReference>
<dbReference type="PANTHER" id="PTHR12984">
    <property type="entry name" value="SCY1-RELATED S/T PROTEIN KINASE-LIKE"/>
    <property type="match status" value="1"/>
</dbReference>
<dbReference type="InterPro" id="IPR016024">
    <property type="entry name" value="ARM-type_fold"/>
</dbReference>
<dbReference type="GO" id="GO:0005524">
    <property type="term" value="F:ATP binding"/>
    <property type="evidence" value="ECO:0007669"/>
    <property type="project" value="InterPro"/>
</dbReference>
<dbReference type="InterPro" id="IPR011989">
    <property type="entry name" value="ARM-like"/>
</dbReference>
<comment type="similarity">
    <text evidence="1">Belongs to the protein kinase superfamily.</text>
</comment>
<organism evidence="3 4">
    <name type="scientific">Cinara cedri</name>
    <dbReference type="NCBI Taxonomy" id="506608"/>
    <lineage>
        <taxon>Eukaryota</taxon>
        <taxon>Metazoa</taxon>
        <taxon>Ecdysozoa</taxon>
        <taxon>Arthropoda</taxon>
        <taxon>Hexapoda</taxon>
        <taxon>Insecta</taxon>
        <taxon>Pterygota</taxon>
        <taxon>Neoptera</taxon>
        <taxon>Paraneoptera</taxon>
        <taxon>Hemiptera</taxon>
        <taxon>Sternorrhyncha</taxon>
        <taxon>Aphidomorpha</taxon>
        <taxon>Aphidoidea</taxon>
        <taxon>Aphididae</taxon>
        <taxon>Lachninae</taxon>
        <taxon>Cinara</taxon>
    </lineage>
</organism>
<sequence length="798" mass="90865">MDVLNKFRSTVTNTMSQLTTVLPGNPVTREYEATKHIASAGVGLLWKIYSGYKKSTQQPASIFLLEKRQLDKWSKTEREHIIEVVKKGVAQLTRLKHPQVLTVQHTLEESRESLAFATEPVFCSLANVLGKMENTPQPVPKDLQQYSLFDIDIKYGLMQLGQGLAFLHNDAKLLHHNLCPENVVINEQGAWKIFGFDFCTQSINPVDPNPTWPSWKYKMDVHPWAQPNLDYLAPESACGYTQVKANDMFSLGILIFAIYNKGNSPLQSNYDWSTFKRNIQEIKNNTPNLSSIEVGLQEPVRLLLSSKPEDRPDEHEFLKIDFFNDVGVKTLNYLDSLFQWDNLQKSQFYKGLPQIMEKLPHRICLNRVLPCLVKDCVNPVMIPFVLPNIFHVCENCTKDEFVNYILPCLKPIMKVHEPVQVPFIFLQNMALLLKLAPPEDIKSDILTMLYKTLELDSKPVQETCLSVIPSLAALVDGPSMKNALLPRIKRLCLSTSDLSVRVKCLVCIGKLIEYLDRWLVLDDIIPFLPQIPSKDPAVIMGILGVYRIILSHKKMYITKETMALNILPFLIPMCIENTLTVNQFNVLISIVKEMVTTIESEHRAKLQQLNEQNRTISNSLSLENGSITKLNGLTNEFQFDTHIEKQHIQISGFDDITNTLSLNNDKTKKKKSQEVPSQNMFHHDLNITPSLEKTKINYPVPKDLTSSLIDSNINQMSWSNQMKSTSLLSQSKSMGFENKCMGLQGRPLGFENHSATNQTKPMSLQSSANNWNDLWTKHEETQRPIKQLTLSDINDLLS</sequence>
<keyword evidence="3" id="KW-0808">Transferase</keyword>
<dbReference type="Proteomes" id="UP000325440">
    <property type="component" value="Unassembled WGS sequence"/>
</dbReference>
<dbReference type="InterPro" id="IPR051177">
    <property type="entry name" value="CIK-Related_Protein"/>
</dbReference>
<dbReference type="SUPFAM" id="SSF48371">
    <property type="entry name" value="ARM repeat"/>
    <property type="match status" value="1"/>
</dbReference>